<dbReference type="AlphaFoldDB" id="A0A1I3EEP8"/>
<dbReference type="EMBL" id="FOQD01000004">
    <property type="protein sequence ID" value="SFH97409.1"/>
    <property type="molecule type" value="Genomic_DNA"/>
</dbReference>
<dbReference type="Proteomes" id="UP000199518">
    <property type="component" value="Unassembled WGS sequence"/>
</dbReference>
<evidence type="ECO:0000313" key="3">
    <source>
        <dbReference type="Proteomes" id="UP000199518"/>
    </source>
</evidence>
<reference evidence="3" key="1">
    <citation type="submission" date="2016-10" db="EMBL/GenBank/DDBJ databases">
        <authorList>
            <person name="Varghese N."/>
            <person name="Submissions S."/>
        </authorList>
    </citation>
    <scope>NUCLEOTIDE SEQUENCE [LARGE SCALE GENOMIC DNA]</scope>
    <source>
        <strain evidence="3">DSM 26348</strain>
    </source>
</reference>
<organism evidence="2 3">
    <name type="scientific">Planctomicrobium piriforme</name>
    <dbReference type="NCBI Taxonomy" id="1576369"/>
    <lineage>
        <taxon>Bacteria</taxon>
        <taxon>Pseudomonadati</taxon>
        <taxon>Planctomycetota</taxon>
        <taxon>Planctomycetia</taxon>
        <taxon>Planctomycetales</taxon>
        <taxon>Planctomycetaceae</taxon>
        <taxon>Planctomicrobium</taxon>
    </lineage>
</organism>
<proteinExistence type="predicted"/>
<name>A0A1I3EEP8_9PLAN</name>
<protein>
    <submittedName>
        <fullName evidence="2">Uncharacterized protein</fullName>
    </submittedName>
</protein>
<accession>A0A1I3EEP8</accession>
<keyword evidence="3" id="KW-1185">Reference proteome</keyword>
<feature type="region of interest" description="Disordered" evidence="1">
    <location>
        <begin position="94"/>
        <end position="113"/>
    </location>
</feature>
<feature type="region of interest" description="Disordered" evidence="1">
    <location>
        <begin position="1"/>
        <end position="24"/>
    </location>
</feature>
<gene>
    <name evidence="2" type="ORF">SAMN05421753_104190</name>
</gene>
<sequence length="113" mass="12789">MRAEDWSGSGSQRKNAGNPCLYPHASRHKSLPQNYFVPAGTPALFKKVGDSSWRPITTKRENIFDDTYRSTQATYVFFSAGNLLCVKKNLVQRQPQVSDQRQNLGTNSHESDR</sequence>
<evidence type="ECO:0000313" key="2">
    <source>
        <dbReference type="EMBL" id="SFH97409.1"/>
    </source>
</evidence>
<dbReference type="STRING" id="1576369.SAMN05421753_104190"/>
<evidence type="ECO:0000256" key="1">
    <source>
        <dbReference type="SAM" id="MobiDB-lite"/>
    </source>
</evidence>